<protein>
    <submittedName>
        <fullName evidence="2">Uncharacterized protein</fullName>
    </submittedName>
</protein>
<comment type="caution">
    <text evidence="2">The sequence shown here is derived from an EMBL/GenBank/DDBJ whole genome shotgun (WGS) entry which is preliminary data.</text>
</comment>
<proteinExistence type="predicted"/>
<organism evidence="2 3">
    <name type="scientific">Oerskovia enterophila</name>
    <dbReference type="NCBI Taxonomy" id="43678"/>
    <lineage>
        <taxon>Bacteria</taxon>
        <taxon>Bacillati</taxon>
        <taxon>Actinomycetota</taxon>
        <taxon>Actinomycetes</taxon>
        <taxon>Micrococcales</taxon>
        <taxon>Cellulomonadaceae</taxon>
        <taxon>Oerskovia</taxon>
    </lineage>
</organism>
<name>A0A161XB56_9CELL</name>
<evidence type="ECO:0000313" key="3">
    <source>
        <dbReference type="Proteomes" id="UP000076447"/>
    </source>
</evidence>
<reference evidence="2 3" key="1">
    <citation type="submission" date="2016-01" db="EMBL/GenBank/DDBJ databases">
        <title>Genome sequence of Oerskovia enterophila VJag, an agar and cellulose degrading bacterium.</title>
        <authorList>
            <person name="Poehlein A."/>
            <person name="Jag V."/>
            <person name="Bengelsdorf F."/>
            <person name="Duerre P."/>
            <person name="Daniel R."/>
        </authorList>
    </citation>
    <scope>NUCLEOTIDE SEQUENCE [LARGE SCALE GENOMIC DNA]</scope>
    <source>
        <strain evidence="2 3">VJag</strain>
    </source>
</reference>
<dbReference type="EMBL" id="LRIE01000084">
    <property type="protein sequence ID" value="KZM33767.1"/>
    <property type="molecule type" value="Genomic_DNA"/>
</dbReference>
<feature type="transmembrane region" description="Helical" evidence="1">
    <location>
        <begin position="69"/>
        <end position="86"/>
    </location>
</feature>
<dbReference type="STRING" id="43678.OJAG_36060"/>
<keyword evidence="1" id="KW-0812">Transmembrane</keyword>
<gene>
    <name evidence="2" type="ORF">OJAG_36060</name>
</gene>
<evidence type="ECO:0000313" key="2">
    <source>
        <dbReference type="EMBL" id="KZM33767.1"/>
    </source>
</evidence>
<dbReference type="RefSeq" id="WP_157516485.1">
    <property type="nucleotide sequence ID" value="NZ_JBIVFZ010000004.1"/>
</dbReference>
<evidence type="ECO:0000256" key="1">
    <source>
        <dbReference type="SAM" id="Phobius"/>
    </source>
</evidence>
<dbReference type="PATRIC" id="fig|43678.3.peg.3771"/>
<feature type="transmembrane region" description="Helical" evidence="1">
    <location>
        <begin position="44"/>
        <end position="63"/>
    </location>
</feature>
<dbReference type="OrthoDB" id="3297538at2"/>
<sequence>MENDFHEEESPSTMPGLSPAQARAALEGLDADGATLAERAVTPWWYHLTLGTIVAVIICTQALPSPASLITLPVALFALPVLVLVYRRRYGLWFSQPAGPRSKRIYQVMLTTILLCFGAMLLVRFTEIEYTWVLVPASVGFVAAVVLGPLYDRAFRRELAGTER</sequence>
<dbReference type="Proteomes" id="UP000076447">
    <property type="component" value="Unassembled WGS sequence"/>
</dbReference>
<feature type="transmembrane region" description="Helical" evidence="1">
    <location>
        <begin position="131"/>
        <end position="151"/>
    </location>
</feature>
<keyword evidence="1" id="KW-0472">Membrane</keyword>
<keyword evidence="1" id="KW-1133">Transmembrane helix</keyword>
<dbReference type="AlphaFoldDB" id="A0A161XB56"/>
<accession>A0A161XB56</accession>
<feature type="transmembrane region" description="Helical" evidence="1">
    <location>
        <begin position="106"/>
        <end position="125"/>
    </location>
</feature>